<feature type="compositionally biased region" description="Basic and acidic residues" evidence="1">
    <location>
        <begin position="216"/>
        <end position="266"/>
    </location>
</feature>
<dbReference type="PANTHER" id="PTHR33064">
    <property type="entry name" value="POL PROTEIN"/>
    <property type="match status" value="1"/>
</dbReference>
<name>W2LDM2_PHYNI</name>
<dbReference type="Gene3D" id="3.10.10.10">
    <property type="entry name" value="HIV Type 1 Reverse Transcriptase, subunit A, domain 1"/>
    <property type="match status" value="1"/>
</dbReference>
<dbReference type="InterPro" id="IPR051320">
    <property type="entry name" value="Viral_Replic_Matur_Polypro"/>
</dbReference>
<evidence type="ECO:0000256" key="1">
    <source>
        <dbReference type="SAM" id="MobiDB-lite"/>
    </source>
</evidence>
<proteinExistence type="predicted"/>
<dbReference type="AlphaFoldDB" id="W2LDM2"/>
<dbReference type="EMBL" id="KI679311">
    <property type="protein sequence ID" value="ETL94824.1"/>
    <property type="molecule type" value="Genomic_DNA"/>
</dbReference>
<accession>W2LDM2</accession>
<feature type="region of interest" description="Disordered" evidence="1">
    <location>
        <begin position="216"/>
        <end position="281"/>
    </location>
</feature>
<dbReference type="VEuPathDB" id="FungiDB:PPTG_22702"/>
<sequence>MIRAGGNGEPPTGTIPVFSPVLPPKIKSISHEALMHWKKERRDYETKLRNRCRVTGEDYDAVVEQIKDSFDADLLDVFCEFQLNVETVDVTEGMLVAEIEHIVGSVKNEALPDIKELFKRELKMNLTESDVTARVMDYFKSFKTIVADNGLTECFSLERGTRKKCKRLVSALKPPMLMQKLKQSIRYTHAAAERDPKVLFRLTVEKATELEKQYLRLKTQKREASGREEKPKAKQPFKPKDKQGRPAEQAKVKPSLKDNKTQDTKSKSSSKPPPGPCPKCEEMHWLRECPKATEDEKTELLKRFRNARRPRRLGRSDLENFCRLQTVLSCGSDHTVIGQSHWKQLLALDPEVQVEQLEAPVHSQTFGDNKVTAVQKAMLQVRIHTAVGPVEPMGLVGVLIVDCDDDEFIVGNDLLTLLGINVNRQLEQLASRGDDELAGDPIHLEADEVPVRTLVDRAVDCGFPLDDVDQLRTIVHAYDVWRLELRADPPAKVPPMEVKLQDGARPSKCKPRKYPPHTRKFLRQFNDRLVELGLVYENPKSCWSSPVLPVKKSSDLMDLRQTVDYRLTNAQTSVMAAVMPILSLVVEHASGMKHFGLFDFL</sequence>
<dbReference type="PANTHER" id="PTHR33064:SF37">
    <property type="entry name" value="RIBONUCLEASE H"/>
    <property type="match status" value="1"/>
</dbReference>
<reference evidence="2" key="1">
    <citation type="submission" date="2013-11" db="EMBL/GenBank/DDBJ databases">
        <title>The Genome Sequence of Phytophthora parasitica CHvinca01.</title>
        <authorList>
            <consortium name="The Broad Institute Genomics Platform"/>
            <person name="Russ C."/>
            <person name="Tyler B."/>
            <person name="Panabieres F."/>
            <person name="Shan W."/>
            <person name="Tripathy S."/>
            <person name="Grunwald N."/>
            <person name="Machado M."/>
            <person name="Johnson C.S."/>
            <person name="Arredondo F."/>
            <person name="Hong C."/>
            <person name="Coffey M."/>
            <person name="Young S.K."/>
            <person name="Zeng Q."/>
            <person name="Gargeya S."/>
            <person name="Fitzgerald M."/>
            <person name="Abouelleil A."/>
            <person name="Alvarado L."/>
            <person name="Chapman S.B."/>
            <person name="Gainer-Dewar J."/>
            <person name="Goldberg J."/>
            <person name="Griggs A."/>
            <person name="Gujja S."/>
            <person name="Hansen M."/>
            <person name="Howarth C."/>
            <person name="Imamovic A."/>
            <person name="Ireland A."/>
            <person name="Larimer J."/>
            <person name="McCowan C."/>
            <person name="Murphy C."/>
            <person name="Pearson M."/>
            <person name="Poon T.W."/>
            <person name="Priest M."/>
            <person name="Roberts A."/>
            <person name="Saif S."/>
            <person name="Shea T."/>
            <person name="Sykes S."/>
            <person name="Wortman J."/>
            <person name="Nusbaum C."/>
            <person name="Birren B."/>
        </authorList>
    </citation>
    <scope>NUCLEOTIDE SEQUENCE [LARGE SCALE GENOMIC DNA]</scope>
    <source>
        <strain evidence="2">CHvinca01</strain>
    </source>
</reference>
<dbReference type="SUPFAM" id="SSF56672">
    <property type="entry name" value="DNA/RNA polymerases"/>
    <property type="match status" value="1"/>
</dbReference>
<organism evidence="2">
    <name type="scientific">Phytophthora nicotianae</name>
    <name type="common">Potato buckeye rot agent</name>
    <name type="synonym">Phytophthora parasitica</name>
    <dbReference type="NCBI Taxonomy" id="4792"/>
    <lineage>
        <taxon>Eukaryota</taxon>
        <taxon>Sar</taxon>
        <taxon>Stramenopiles</taxon>
        <taxon>Oomycota</taxon>
        <taxon>Peronosporomycetes</taxon>
        <taxon>Peronosporales</taxon>
        <taxon>Peronosporaceae</taxon>
        <taxon>Phytophthora</taxon>
    </lineage>
</organism>
<protein>
    <submittedName>
        <fullName evidence="2">Uncharacterized protein</fullName>
    </submittedName>
</protein>
<evidence type="ECO:0000313" key="2">
    <source>
        <dbReference type="EMBL" id="ETL94824.1"/>
    </source>
</evidence>
<dbReference type="Proteomes" id="UP000054423">
    <property type="component" value="Unassembled WGS sequence"/>
</dbReference>
<dbReference type="OrthoDB" id="109581at2759"/>
<gene>
    <name evidence="2" type="ORF">L917_07298</name>
</gene>
<dbReference type="InterPro" id="IPR043502">
    <property type="entry name" value="DNA/RNA_pol_sf"/>
</dbReference>